<protein>
    <recommendedName>
        <fullName evidence="8">Pirin family protein</fullName>
    </recommendedName>
</protein>
<feature type="domain" description="Pirin N-terminal" evidence="4">
    <location>
        <begin position="25"/>
        <end position="120"/>
    </location>
</feature>
<feature type="binding site" evidence="2">
    <location>
        <position position="59"/>
    </location>
    <ligand>
        <name>Fe cation</name>
        <dbReference type="ChEBI" id="CHEBI:24875"/>
    </ligand>
</feature>
<dbReference type="Proteomes" id="UP000695562">
    <property type="component" value="Unassembled WGS sequence"/>
</dbReference>
<keyword evidence="7" id="KW-1185">Reference proteome</keyword>
<dbReference type="EMBL" id="AJWJ01000083">
    <property type="protein sequence ID" value="KAF2075851.1"/>
    <property type="molecule type" value="Genomic_DNA"/>
</dbReference>
<feature type="domain" description="Pirin C-terminal" evidence="5">
    <location>
        <begin position="176"/>
        <end position="283"/>
    </location>
</feature>
<comment type="similarity">
    <text evidence="1 3">Belongs to the pirin family.</text>
</comment>
<dbReference type="InterPro" id="IPR014710">
    <property type="entry name" value="RmlC-like_jellyroll"/>
</dbReference>
<evidence type="ECO:0008006" key="8">
    <source>
        <dbReference type="Google" id="ProtNLM"/>
    </source>
</evidence>
<comment type="cofactor">
    <cofactor evidence="2">
        <name>Fe cation</name>
        <dbReference type="ChEBI" id="CHEBI:24875"/>
    </cofactor>
    <text evidence="2">Binds 1 Fe cation per subunit.</text>
</comment>
<dbReference type="Pfam" id="PF02678">
    <property type="entry name" value="Pirin"/>
    <property type="match status" value="1"/>
</dbReference>
<comment type="caution">
    <text evidence="6">The sequence shown here is derived from an EMBL/GenBank/DDBJ whole genome shotgun (WGS) entry which is preliminary data.</text>
</comment>
<dbReference type="Pfam" id="PF05726">
    <property type="entry name" value="Pirin_C"/>
    <property type="match status" value="1"/>
</dbReference>
<feature type="binding site" evidence="2">
    <location>
        <position position="103"/>
    </location>
    <ligand>
        <name>Fe cation</name>
        <dbReference type="ChEBI" id="CHEBI:24875"/>
    </ligand>
</feature>
<evidence type="ECO:0000256" key="2">
    <source>
        <dbReference type="PIRSR" id="PIRSR006232-1"/>
    </source>
</evidence>
<dbReference type="AlphaFoldDB" id="A0A8J4Q7H0"/>
<dbReference type="CDD" id="cd02909">
    <property type="entry name" value="cupin_pirin_N"/>
    <property type="match status" value="1"/>
</dbReference>
<dbReference type="InterPro" id="IPR003829">
    <property type="entry name" value="Pirin_N_dom"/>
</dbReference>
<reference evidence="6" key="1">
    <citation type="submission" date="2020-01" db="EMBL/GenBank/DDBJ databases">
        <title>Development of genomics and gene disruption for Polysphondylium violaceum indicates a role for the polyketide synthase stlB in stalk morphogenesis.</title>
        <authorList>
            <person name="Narita B."/>
            <person name="Kawabe Y."/>
            <person name="Kin K."/>
            <person name="Saito T."/>
            <person name="Gibbs R."/>
            <person name="Kuspa A."/>
            <person name="Muzny D."/>
            <person name="Queller D."/>
            <person name="Richards S."/>
            <person name="Strassman J."/>
            <person name="Sucgang R."/>
            <person name="Worley K."/>
            <person name="Schaap P."/>
        </authorList>
    </citation>
    <scope>NUCLEOTIDE SEQUENCE</scope>
    <source>
        <strain evidence="6">QSvi11</strain>
    </source>
</reference>
<dbReference type="PIRSF" id="PIRSF006232">
    <property type="entry name" value="Pirin"/>
    <property type="match status" value="1"/>
</dbReference>
<dbReference type="SUPFAM" id="SSF51182">
    <property type="entry name" value="RmlC-like cupins"/>
    <property type="match status" value="1"/>
</dbReference>
<evidence type="ECO:0000259" key="5">
    <source>
        <dbReference type="Pfam" id="PF05726"/>
    </source>
</evidence>
<sequence length="283" mass="31263">MSKSRLVSKIVNGMNVSDGAGVKLKRTIGGPINSLDPFLLLDEFKNDNPKDYVSGFPEHPHRGFETVTYMLEGSMEHKDNKGNKGLLKPGSVQWMTAGRGIVHSEMPKQNKGLIHGFQLWCNLGAKNKMMEPRYQDIPAKNIPQVLEEDGSKVKVIAGQYKDKTGPVEGILTNPTYLDVELTAGSKFTELIPEGHTSFVYVIQGGGRFGPIQNSKQVKTHQLAILETSQGRDSIDVLADDEGCRFLLLAAMPLNEPIARYGPFVMNTEAEIQQAIKDYQTGKF</sequence>
<accession>A0A8J4Q7H0</accession>
<evidence type="ECO:0000259" key="4">
    <source>
        <dbReference type="Pfam" id="PF02678"/>
    </source>
</evidence>
<evidence type="ECO:0000256" key="1">
    <source>
        <dbReference type="ARBA" id="ARBA00008416"/>
    </source>
</evidence>
<proteinExistence type="inferred from homology"/>
<evidence type="ECO:0000256" key="3">
    <source>
        <dbReference type="RuleBase" id="RU003457"/>
    </source>
</evidence>
<dbReference type="Gene3D" id="2.60.120.10">
    <property type="entry name" value="Jelly Rolls"/>
    <property type="match status" value="2"/>
</dbReference>
<gene>
    <name evidence="6" type="ORF">CYY_002837</name>
</gene>
<dbReference type="InterPro" id="IPR008778">
    <property type="entry name" value="Pirin_C_dom"/>
</dbReference>
<feature type="binding site" evidence="2">
    <location>
        <position position="105"/>
    </location>
    <ligand>
        <name>Fe cation</name>
        <dbReference type="ChEBI" id="CHEBI:24875"/>
    </ligand>
</feature>
<name>A0A8J4Q7H0_9MYCE</name>
<dbReference type="PANTHER" id="PTHR13903">
    <property type="entry name" value="PIRIN-RELATED"/>
    <property type="match status" value="1"/>
</dbReference>
<evidence type="ECO:0000313" key="7">
    <source>
        <dbReference type="Proteomes" id="UP000695562"/>
    </source>
</evidence>
<dbReference type="GO" id="GO:0046872">
    <property type="term" value="F:metal ion binding"/>
    <property type="evidence" value="ECO:0007669"/>
    <property type="project" value="UniProtKB-KW"/>
</dbReference>
<dbReference type="OrthoDB" id="198735at2759"/>
<feature type="binding site" evidence="2">
    <location>
        <position position="61"/>
    </location>
    <ligand>
        <name>Fe cation</name>
        <dbReference type="ChEBI" id="CHEBI:24875"/>
    </ligand>
</feature>
<dbReference type="CDD" id="cd02247">
    <property type="entry name" value="cupin_pirin_C"/>
    <property type="match status" value="1"/>
</dbReference>
<organism evidence="6 7">
    <name type="scientific">Polysphondylium violaceum</name>
    <dbReference type="NCBI Taxonomy" id="133409"/>
    <lineage>
        <taxon>Eukaryota</taxon>
        <taxon>Amoebozoa</taxon>
        <taxon>Evosea</taxon>
        <taxon>Eumycetozoa</taxon>
        <taxon>Dictyostelia</taxon>
        <taxon>Dictyosteliales</taxon>
        <taxon>Dictyosteliaceae</taxon>
        <taxon>Polysphondylium</taxon>
    </lineage>
</organism>
<dbReference type="InterPro" id="IPR012093">
    <property type="entry name" value="Pirin"/>
</dbReference>
<dbReference type="PANTHER" id="PTHR13903:SF8">
    <property type="entry name" value="PIRIN"/>
    <property type="match status" value="1"/>
</dbReference>
<keyword evidence="2" id="KW-0479">Metal-binding</keyword>
<dbReference type="InterPro" id="IPR011051">
    <property type="entry name" value="RmlC_Cupin_sf"/>
</dbReference>
<keyword evidence="2" id="KW-0408">Iron</keyword>
<evidence type="ECO:0000313" key="6">
    <source>
        <dbReference type="EMBL" id="KAF2075851.1"/>
    </source>
</evidence>